<organism evidence="2 3">
    <name type="scientific">Alternaria arborescens</name>
    <dbReference type="NCBI Taxonomy" id="156630"/>
    <lineage>
        <taxon>Eukaryota</taxon>
        <taxon>Fungi</taxon>
        <taxon>Dikarya</taxon>
        <taxon>Ascomycota</taxon>
        <taxon>Pezizomycotina</taxon>
        <taxon>Dothideomycetes</taxon>
        <taxon>Pleosporomycetidae</taxon>
        <taxon>Pleosporales</taxon>
        <taxon>Pleosporineae</taxon>
        <taxon>Pleosporaceae</taxon>
        <taxon>Alternaria</taxon>
        <taxon>Alternaria sect. Alternaria</taxon>
    </lineage>
</organism>
<accession>A0A4Q4QYS6</accession>
<feature type="compositionally biased region" description="Basic and acidic residues" evidence="1">
    <location>
        <begin position="245"/>
        <end position="283"/>
    </location>
</feature>
<dbReference type="EMBL" id="PEJP01000046">
    <property type="protein sequence ID" value="RYO48952.1"/>
    <property type="molecule type" value="Genomic_DNA"/>
</dbReference>
<dbReference type="AlphaFoldDB" id="A0A4Q4QYS6"/>
<sequence length="283" mass="31602">MGWVHDKKKSDRHLKVALKKNKIQPAELDLSEEDIQELQTGFRKVAGSNEVSSFAVNAFENDAEKGSIDTKGLVPTSQIYLFGTETTPSSNPPMILAVNTFLRIDGIQDTLYVGSLKDVLAETGGCKIDYLLPEDGTLSFQFDSKTVVLKFTNSIDDNGIGIRKFGSTKASNESWTGQSYIPPAKPENRPWYDHVGVGSVHALLGLLGGVQLVAPIPDRVQDLEDDVTEEKKKAHAEEQNLETAQRLEEKLKDEKDKAERDAKDKKKEGKQEWEKNEHHFHNK</sequence>
<protein>
    <submittedName>
        <fullName evidence="2">Uncharacterized protein</fullName>
    </submittedName>
</protein>
<reference evidence="3" key="1">
    <citation type="journal article" date="2019" name="bioRxiv">
        <title>Genomics, evolutionary history and diagnostics of the Alternaria alternata species group including apple and Asian pear pathotypes.</title>
        <authorList>
            <person name="Armitage A.D."/>
            <person name="Cockerton H.M."/>
            <person name="Sreenivasaprasad S."/>
            <person name="Woodhall J.W."/>
            <person name="Lane C.R."/>
            <person name="Harrison R.J."/>
            <person name="Clarkson J.P."/>
        </authorList>
    </citation>
    <scope>NUCLEOTIDE SEQUENCE [LARGE SCALE GENOMIC DNA]</scope>
    <source>
        <strain evidence="3">RGR 97.0016</strain>
    </source>
</reference>
<gene>
    <name evidence="2" type="ORF">AA0113_g9739</name>
</gene>
<dbReference type="Proteomes" id="UP000293823">
    <property type="component" value="Unassembled WGS sequence"/>
</dbReference>
<feature type="region of interest" description="Disordered" evidence="1">
    <location>
        <begin position="225"/>
        <end position="283"/>
    </location>
</feature>
<evidence type="ECO:0000313" key="2">
    <source>
        <dbReference type="EMBL" id="RYO48952.1"/>
    </source>
</evidence>
<feature type="compositionally biased region" description="Basic and acidic residues" evidence="1">
    <location>
        <begin position="229"/>
        <end position="238"/>
    </location>
</feature>
<comment type="caution">
    <text evidence="2">The sequence shown here is derived from an EMBL/GenBank/DDBJ whole genome shotgun (WGS) entry which is preliminary data.</text>
</comment>
<name>A0A4Q4QYS6_9PLEO</name>
<evidence type="ECO:0000313" key="3">
    <source>
        <dbReference type="Proteomes" id="UP000293823"/>
    </source>
</evidence>
<keyword evidence="3" id="KW-1185">Reference proteome</keyword>
<evidence type="ECO:0000256" key="1">
    <source>
        <dbReference type="SAM" id="MobiDB-lite"/>
    </source>
</evidence>
<proteinExistence type="predicted"/>